<evidence type="ECO:0000256" key="3">
    <source>
        <dbReference type="ARBA" id="ARBA00022989"/>
    </source>
</evidence>
<dbReference type="EnsemblMetazoa" id="XM_011671084">
    <property type="protein sequence ID" value="XP_011669386"/>
    <property type="gene ID" value="LOC105440658"/>
</dbReference>
<feature type="transmembrane region" description="Helical" evidence="5">
    <location>
        <begin position="73"/>
        <end position="99"/>
    </location>
</feature>
<keyword evidence="3 5" id="KW-1133">Transmembrane helix</keyword>
<feature type="transmembrane region" description="Helical" evidence="5">
    <location>
        <begin position="172"/>
        <end position="192"/>
    </location>
</feature>
<accession>A0A7M7HHL0</accession>
<dbReference type="RefSeq" id="XP_011669386.1">
    <property type="nucleotide sequence ID" value="XM_011671084.2"/>
</dbReference>
<dbReference type="GO" id="GO:0004930">
    <property type="term" value="F:G protein-coupled receptor activity"/>
    <property type="evidence" value="ECO:0007669"/>
    <property type="project" value="InterPro"/>
</dbReference>
<evidence type="ECO:0000256" key="4">
    <source>
        <dbReference type="ARBA" id="ARBA00023136"/>
    </source>
</evidence>
<evidence type="ECO:0000256" key="2">
    <source>
        <dbReference type="ARBA" id="ARBA00022692"/>
    </source>
</evidence>
<dbReference type="KEGG" id="spu:105440658"/>
<name>A0A7M7HHL0_STRPU</name>
<keyword evidence="4 5" id="KW-0472">Membrane</keyword>
<reference evidence="8" key="1">
    <citation type="submission" date="2015-02" db="EMBL/GenBank/DDBJ databases">
        <title>Genome sequencing for Strongylocentrotus purpuratus.</title>
        <authorList>
            <person name="Murali S."/>
            <person name="Liu Y."/>
            <person name="Vee V."/>
            <person name="English A."/>
            <person name="Wang M."/>
            <person name="Skinner E."/>
            <person name="Han Y."/>
            <person name="Muzny D.M."/>
            <person name="Worley K.C."/>
            <person name="Gibbs R.A."/>
        </authorList>
    </citation>
    <scope>NUCLEOTIDE SEQUENCE</scope>
</reference>
<evidence type="ECO:0000259" key="6">
    <source>
        <dbReference type="PROSITE" id="PS50261"/>
    </source>
</evidence>
<feature type="transmembrane region" description="Helical" evidence="5">
    <location>
        <begin position="35"/>
        <end position="53"/>
    </location>
</feature>
<dbReference type="GeneID" id="105440658"/>
<evidence type="ECO:0000256" key="1">
    <source>
        <dbReference type="ARBA" id="ARBA00004141"/>
    </source>
</evidence>
<evidence type="ECO:0000313" key="8">
    <source>
        <dbReference type="Proteomes" id="UP000007110"/>
    </source>
</evidence>
<dbReference type="InterPro" id="IPR017981">
    <property type="entry name" value="GPCR_2-like_7TM"/>
</dbReference>
<dbReference type="Proteomes" id="UP000007110">
    <property type="component" value="Unassembled WGS sequence"/>
</dbReference>
<reference evidence="7" key="2">
    <citation type="submission" date="2021-01" db="UniProtKB">
        <authorList>
            <consortium name="EnsemblMetazoa"/>
        </authorList>
    </citation>
    <scope>IDENTIFICATION</scope>
</reference>
<dbReference type="OrthoDB" id="6134459at2759"/>
<dbReference type="PANTHER" id="PTHR45902">
    <property type="entry name" value="LATROPHILIN RECEPTOR-LIKE PROTEIN A"/>
    <property type="match status" value="1"/>
</dbReference>
<dbReference type="Gene3D" id="1.20.1070.10">
    <property type="entry name" value="Rhodopsin 7-helix transmembrane proteins"/>
    <property type="match status" value="1"/>
</dbReference>
<dbReference type="Pfam" id="PF00002">
    <property type="entry name" value="7tm_2"/>
    <property type="match status" value="1"/>
</dbReference>
<keyword evidence="8" id="KW-1185">Reference proteome</keyword>
<dbReference type="PROSITE" id="PS50261">
    <property type="entry name" value="G_PROTEIN_RECEP_F2_4"/>
    <property type="match status" value="1"/>
</dbReference>
<dbReference type="InterPro" id="IPR053231">
    <property type="entry name" value="GPCR_LN-TM7"/>
</dbReference>
<dbReference type="PANTHER" id="PTHR45902:SF1">
    <property type="entry name" value="LATROPHILIN RECEPTOR-LIKE PROTEIN A"/>
    <property type="match status" value="1"/>
</dbReference>
<keyword evidence="2 5" id="KW-0812">Transmembrane</keyword>
<evidence type="ECO:0000313" key="7">
    <source>
        <dbReference type="EnsemblMetazoa" id="XP_011669386"/>
    </source>
</evidence>
<feature type="transmembrane region" description="Helical" evidence="5">
    <location>
        <begin position="198"/>
        <end position="219"/>
    </location>
</feature>
<dbReference type="GO" id="GO:0007166">
    <property type="term" value="P:cell surface receptor signaling pathway"/>
    <property type="evidence" value="ECO:0007669"/>
    <property type="project" value="InterPro"/>
</dbReference>
<dbReference type="GO" id="GO:0016020">
    <property type="term" value="C:membrane"/>
    <property type="evidence" value="ECO:0007669"/>
    <property type="project" value="UniProtKB-SubCell"/>
</dbReference>
<organism evidence="7 8">
    <name type="scientific">Strongylocentrotus purpuratus</name>
    <name type="common">Purple sea urchin</name>
    <dbReference type="NCBI Taxonomy" id="7668"/>
    <lineage>
        <taxon>Eukaryota</taxon>
        <taxon>Metazoa</taxon>
        <taxon>Echinodermata</taxon>
        <taxon>Eleutherozoa</taxon>
        <taxon>Echinozoa</taxon>
        <taxon>Echinoidea</taxon>
        <taxon>Euechinoidea</taxon>
        <taxon>Echinacea</taxon>
        <taxon>Camarodonta</taxon>
        <taxon>Echinidea</taxon>
        <taxon>Strongylocentrotidae</taxon>
        <taxon>Strongylocentrotus</taxon>
    </lineage>
</organism>
<feature type="transmembrane region" description="Helical" evidence="5">
    <location>
        <begin position="119"/>
        <end position="140"/>
    </location>
</feature>
<dbReference type="InParanoid" id="A0A7M7HHL0"/>
<dbReference type="InterPro" id="IPR000832">
    <property type="entry name" value="GPCR_2_secretin-like"/>
</dbReference>
<feature type="domain" description="G-protein coupled receptors family 2 profile 2" evidence="6">
    <location>
        <begin position="1"/>
        <end position="221"/>
    </location>
</feature>
<dbReference type="OMA" id="AKGCWIN"/>
<dbReference type="AlphaFoldDB" id="A0A7M7HHL0"/>
<sequence length="262" mass="29195">MTLCGTLFLAQCLLMFGGMVSKVSRHLCTVFAVVSHFSWLMVFTVSTMIALDLSRTFGSHGTIRISTANRKLLVSYLSFATGVPFLIVGITLTLSSLLGEDIGLRYGDQSSCWVGDGRANLFVFGIPVLVLLCLNLFLFAKTIRGIARSKKIGMTLHEGKKVSSYAQELLKIAIKVSSIMGFTWLFGFVAAFSKQEALWFIFIILNAFQGVYIFLAFTATRRVSHMWRDLLLKKLYGRRSDVRSDMRLRAKSEPSSVQTLSV</sequence>
<proteinExistence type="predicted"/>
<evidence type="ECO:0000256" key="5">
    <source>
        <dbReference type="SAM" id="Phobius"/>
    </source>
</evidence>
<comment type="subcellular location">
    <subcellularLocation>
        <location evidence="1">Membrane</location>
        <topology evidence="1">Multi-pass membrane protein</topology>
    </subcellularLocation>
</comment>
<protein>
    <recommendedName>
        <fullName evidence="6">G-protein coupled receptors family 2 profile 2 domain-containing protein</fullName>
    </recommendedName>
</protein>